<evidence type="ECO:0000313" key="1">
    <source>
        <dbReference type="EMBL" id="MBX48795.1"/>
    </source>
</evidence>
<sequence>MDIVHLLVWYRKKEEK</sequence>
<dbReference type="AlphaFoldDB" id="A0A2P2P200"/>
<proteinExistence type="predicted"/>
<reference evidence="1" key="1">
    <citation type="submission" date="2018-02" db="EMBL/GenBank/DDBJ databases">
        <title>Rhizophora mucronata_Transcriptome.</title>
        <authorList>
            <person name="Meera S.P."/>
            <person name="Sreeshan A."/>
            <person name="Augustine A."/>
        </authorList>
    </citation>
    <scope>NUCLEOTIDE SEQUENCE</scope>
    <source>
        <tissue evidence="1">Leaf</tissue>
    </source>
</reference>
<name>A0A2P2P200_RHIMU</name>
<protein>
    <submittedName>
        <fullName evidence="1">Uncharacterized protein</fullName>
    </submittedName>
</protein>
<accession>A0A2P2P200</accession>
<dbReference type="EMBL" id="GGEC01068311">
    <property type="protein sequence ID" value="MBX48795.1"/>
    <property type="molecule type" value="Transcribed_RNA"/>
</dbReference>
<organism evidence="1">
    <name type="scientific">Rhizophora mucronata</name>
    <name type="common">Asiatic mangrove</name>
    <dbReference type="NCBI Taxonomy" id="61149"/>
    <lineage>
        <taxon>Eukaryota</taxon>
        <taxon>Viridiplantae</taxon>
        <taxon>Streptophyta</taxon>
        <taxon>Embryophyta</taxon>
        <taxon>Tracheophyta</taxon>
        <taxon>Spermatophyta</taxon>
        <taxon>Magnoliopsida</taxon>
        <taxon>eudicotyledons</taxon>
        <taxon>Gunneridae</taxon>
        <taxon>Pentapetalae</taxon>
        <taxon>rosids</taxon>
        <taxon>fabids</taxon>
        <taxon>Malpighiales</taxon>
        <taxon>Rhizophoraceae</taxon>
        <taxon>Rhizophora</taxon>
    </lineage>
</organism>